<dbReference type="InterPro" id="IPR018580">
    <property type="entry name" value="Uncharacterised_YfhO"/>
</dbReference>
<keyword evidence="1" id="KW-0812">Transmembrane</keyword>
<feature type="transmembrane region" description="Helical" evidence="1">
    <location>
        <begin position="153"/>
        <end position="169"/>
    </location>
</feature>
<dbReference type="Pfam" id="PF09586">
    <property type="entry name" value="YfhO"/>
    <property type="match status" value="1"/>
</dbReference>
<dbReference type="EMBL" id="JACOPG010000003">
    <property type="protein sequence ID" value="MBC5686665.1"/>
    <property type="molecule type" value="Genomic_DNA"/>
</dbReference>
<comment type="caution">
    <text evidence="2">The sequence shown here is derived from an EMBL/GenBank/DDBJ whole genome shotgun (WGS) entry which is preliminary data.</text>
</comment>
<feature type="transmembrane region" description="Helical" evidence="1">
    <location>
        <begin position="239"/>
        <end position="260"/>
    </location>
</feature>
<keyword evidence="1" id="KW-1133">Transmembrane helix</keyword>
<dbReference type="RefSeq" id="WP_186854421.1">
    <property type="nucleotide sequence ID" value="NZ_JACOPG010000003.1"/>
</dbReference>
<feature type="transmembrane region" description="Helical" evidence="1">
    <location>
        <begin position="65"/>
        <end position="84"/>
    </location>
</feature>
<evidence type="ECO:0000256" key="1">
    <source>
        <dbReference type="SAM" id="Phobius"/>
    </source>
</evidence>
<gene>
    <name evidence="2" type="ORF">H8R94_08655</name>
</gene>
<evidence type="ECO:0000313" key="2">
    <source>
        <dbReference type="EMBL" id="MBC5686665.1"/>
    </source>
</evidence>
<accession>A0ABR7GHP4</accession>
<keyword evidence="1" id="KW-0472">Membrane</keyword>
<name>A0ABR7GHP4_9FIRM</name>
<organism evidence="2 3">
    <name type="scientific">Roseburia lenta</name>
    <dbReference type="NCBI Taxonomy" id="2763061"/>
    <lineage>
        <taxon>Bacteria</taxon>
        <taxon>Bacillati</taxon>
        <taxon>Bacillota</taxon>
        <taxon>Clostridia</taxon>
        <taxon>Lachnospirales</taxon>
        <taxon>Lachnospiraceae</taxon>
        <taxon>Roseburia</taxon>
    </lineage>
</organism>
<feature type="transmembrane region" description="Helical" evidence="1">
    <location>
        <begin position="181"/>
        <end position="202"/>
    </location>
</feature>
<feature type="transmembrane region" description="Helical" evidence="1">
    <location>
        <begin position="126"/>
        <end position="146"/>
    </location>
</feature>
<protein>
    <submittedName>
        <fullName evidence="2">YfhO family protein</fullName>
    </submittedName>
</protein>
<evidence type="ECO:0000313" key="3">
    <source>
        <dbReference type="Proteomes" id="UP000643810"/>
    </source>
</evidence>
<feature type="transmembrane region" description="Helical" evidence="1">
    <location>
        <begin position="96"/>
        <end position="120"/>
    </location>
</feature>
<proteinExistence type="predicted"/>
<feature type="transmembrane region" description="Helical" evidence="1">
    <location>
        <begin position="214"/>
        <end position="233"/>
    </location>
</feature>
<reference evidence="2 3" key="1">
    <citation type="submission" date="2020-08" db="EMBL/GenBank/DDBJ databases">
        <title>Genome public.</title>
        <authorList>
            <person name="Liu C."/>
            <person name="Sun Q."/>
        </authorList>
    </citation>
    <scope>NUCLEOTIDE SEQUENCE [LARGE SCALE GENOMIC DNA]</scope>
    <source>
        <strain evidence="2 3">NSJ-9</strain>
    </source>
</reference>
<keyword evidence="3" id="KW-1185">Reference proteome</keyword>
<dbReference type="Proteomes" id="UP000643810">
    <property type="component" value="Unassembled WGS sequence"/>
</dbReference>
<feature type="transmembrane region" description="Helical" evidence="1">
    <location>
        <begin position="41"/>
        <end position="59"/>
    </location>
</feature>
<sequence length="308" mass="34800">MFTDIGFDTISIIHPFAAAAADSHIGSLNDYSFQSGLGGGLYTLLISYLNPAQILTYIVPSALLPYTYILSMYISTMLAGIYGYRIGNDYTGAYNYYEGTILWCSLLSIMMLIFCLFFRGNHKKRIIFLLCTLTLLFPIVTKLFTFDATKQRWTFVYIIALICLCIYTLDDITEYVDHIPLKRWLLISDVIILLLLALVFGFSVTGQIAISKRACVKVIFILFLYNMVFIAMVKKSRQFAALSLLLVVCLDIALETYPIANTRTAIIKENYETSLYNDGTKEAAADIQSKDLGLYRITMHFPMTVTIS</sequence>